<dbReference type="OrthoDB" id="9783680at2"/>
<keyword evidence="3" id="KW-1185">Reference proteome</keyword>
<dbReference type="Gene3D" id="3.40.570.10">
    <property type="entry name" value="Extracellular Endonuclease, subunit A"/>
    <property type="match status" value="1"/>
</dbReference>
<feature type="compositionally biased region" description="Polar residues" evidence="1">
    <location>
        <begin position="1"/>
        <end position="11"/>
    </location>
</feature>
<dbReference type="InterPro" id="IPR044929">
    <property type="entry name" value="DNA/RNA_non-sp_Endonuclease_sf"/>
</dbReference>
<gene>
    <name evidence="2" type="ORF">B5M42_12035</name>
</gene>
<comment type="caution">
    <text evidence="2">The sequence shown here is derived from an EMBL/GenBank/DDBJ whole genome shotgun (WGS) entry which is preliminary data.</text>
</comment>
<dbReference type="EMBL" id="MYFO01000013">
    <property type="protein sequence ID" value="TFE87549.1"/>
    <property type="molecule type" value="Genomic_DNA"/>
</dbReference>
<sequence>MKQNETSQLKTAVQPAEQVAAPAVKQAAPPNSLAAIQRSLGNRGVAQLVRSHTSSAASSSVQREETTGEQTEQEEPENAATAPVAASGEDTRTKEQKEADLAEAVNEANEIVKSASSIAEVESFFPQLTKDFGLTHIGWTGLGTPSAALDIKINPAAQIDINTLELNTGDLSHSTMLTQQVDFTTGALGGDTVGMKMVATRLGPNHPQGGPPQGAALRTIMGQLPTDPTYANTDKFIKGHLLNDNLGGPGTAANLFPITAEANKQHEQFVESWAKEWVNEKGYWVYYEVEIQNITEDLKPTTALDDRYVNADIVTTLAKLDATGKRTTGTTHTIESRFGGGNAPASAAVAAEGGAAMFGAVDPGFDPSKVEWSTSKGDPTQPLELKPSLRNTMQMIRTRLDALDTFTQDGVKQALRIIIPNIGDIHRDVLTDPDFSMHNLNGEPVTQLQTWNKAIRQLNETAGLEGVLTTFSLEIMGISIGIAGGAAKPRSKAAIPRKAATEAKKTATVNLVK</sequence>
<accession>A0A4Y8Q1A5</accession>
<dbReference type="AlphaFoldDB" id="A0A4Y8Q1A5"/>
<protein>
    <submittedName>
        <fullName evidence="2">Uncharacterized protein</fullName>
    </submittedName>
</protein>
<name>A0A4Y8Q1A5_9BACL</name>
<reference evidence="2 3" key="1">
    <citation type="submission" date="2017-03" db="EMBL/GenBank/DDBJ databases">
        <title>Isolation of Levoglucosan Utilizing Bacteria.</title>
        <authorList>
            <person name="Arya A.S."/>
        </authorList>
    </citation>
    <scope>NUCLEOTIDE SEQUENCE [LARGE SCALE GENOMIC DNA]</scope>
    <source>
        <strain evidence="2 3">MEC069</strain>
    </source>
</reference>
<evidence type="ECO:0000313" key="2">
    <source>
        <dbReference type="EMBL" id="TFE87549.1"/>
    </source>
</evidence>
<feature type="region of interest" description="Disordered" evidence="1">
    <location>
        <begin position="46"/>
        <end position="101"/>
    </location>
</feature>
<organism evidence="2 3">
    <name type="scientific">Paenibacillus athensensis</name>
    <dbReference type="NCBI Taxonomy" id="1967502"/>
    <lineage>
        <taxon>Bacteria</taxon>
        <taxon>Bacillati</taxon>
        <taxon>Bacillota</taxon>
        <taxon>Bacilli</taxon>
        <taxon>Bacillales</taxon>
        <taxon>Paenibacillaceae</taxon>
        <taxon>Paenibacillus</taxon>
    </lineage>
</organism>
<evidence type="ECO:0000256" key="1">
    <source>
        <dbReference type="SAM" id="MobiDB-lite"/>
    </source>
</evidence>
<evidence type="ECO:0000313" key="3">
    <source>
        <dbReference type="Proteomes" id="UP000298246"/>
    </source>
</evidence>
<proteinExistence type="predicted"/>
<dbReference type="RefSeq" id="WP_134753097.1">
    <property type="nucleotide sequence ID" value="NZ_MYFO02000010.1"/>
</dbReference>
<feature type="region of interest" description="Disordered" evidence="1">
    <location>
        <begin position="1"/>
        <end position="29"/>
    </location>
</feature>
<feature type="compositionally biased region" description="Basic and acidic residues" evidence="1">
    <location>
        <begin position="89"/>
        <end position="100"/>
    </location>
</feature>
<feature type="compositionally biased region" description="Low complexity" evidence="1">
    <location>
        <begin position="12"/>
        <end position="29"/>
    </location>
</feature>
<dbReference type="Proteomes" id="UP000298246">
    <property type="component" value="Unassembled WGS sequence"/>
</dbReference>